<dbReference type="EMBL" id="MTYI01000063">
    <property type="protein sequence ID" value="PNP54333.1"/>
    <property type="molecule type" value="Genomic_DNA"/>
</dbReference>
<proteinExistence type="predicted"/>
<protein>
    <submittedName>
        <fullName evidence="1">Uncharacterized protein</fullName>
    </submittedName>
</protein>
<dbReference type="InterPro" id="IPR019734">
    <property type="entry name" value="TPR_rpt"/>
</dbReference>
<dbReference type="OrthoDB" id="443402at2759"/>
<dbReference type="AlphaFoldDB" id="A0A2K0U988"/>
<dbReference type="Gene3D" id="1.25.40.10">
    <property type="entry name" value="Tetratricopeptide repeat domain"/>
    <property type="match status" value="2"/>
</dbReference>
<dbReference type="Pfam" id="PF13374">
    <property type="entry name" value="TPR_10"/>
    <property type="match status" value="1"/>
</dbReference>
<reference evidence="1 2" key="1">
    <citation type="submission" date="2017-02" db="EMBL/GenBank/DDBJ databases">
        <title>Genomes of Trichoderma spp. with biocontrol activity.</title>
        <authorList>
            <person name="Gardiner D."/>
            <person name="Kazan K."/>
            <person name="Vos C."/>
            <person name="Harvey P."/>
        </authorList>
    </citation>
    <scope>NUCLEOTIDE SEQUENCE [LARGE SCALE GENOMIC DNA]</scope>
    <source>
        <strain evidence="1 2">Tr1</strain>
    </source>
</reference>
<name>A0A2K0U988_TRIHA</name>
<evidence type="ECO:0000313" key="2">
    <source>
        <dbReference type="Proteomes" id="UP000236290"/>
    </source>
</evidence>
<evidence type="ECO:0000313" key="1">
    <source>
        <dbReference type="EMBL" id="PNP54333.1"/>
    </source>
</evidence>
<sequence length="615" mass="69790">MHEEPFDWMKVEKREVDLMKVLMEFLGDEHPEVLSSMHNLAYMYHKLGRWSEAEKLAAQALDLRRKVLGDEHCETLSSMHNLAYIYHELGRWSKAEELAVEALDLRRKFLGDEYPDTLSSMHSLAYMYYTAGRWDEAEALEARALEIHKIVLGTESPSTLASEHILASIYANQGRLKEAEGLYTSVIEARKRIIGSRHPDTLESMHNLASIYRGLGRFSEAVILEGEVLESYNIESETGPDRMLASMHVSASKYMNQGRHEEADMLEVHALEISNTKFTLLDQRPPLTGEPKGIEGDSGYGSLRAPTTTVPSVSDLQNGIDAINYISSLEKAEDADDTKLTSDDDIRSVVSEGDDIRSQASDATTNEGMTGKALIRAFLAEQPQFKALCEKALDKMNRRRFIENMSRLLKSFHKGLAEEAKSEAEKVVTRLLRSKRGRRRISEQLAAHIDMEHEETQDKIDLEIPSSKMQNVEDWLSQAMKPSSIEDVELAVEQDSDAMEMDSEDGNEPYSFPYISELKAFLLASKAFQSLQIRFALMFLSADLGDMLQSIPKESIWLSQEQDVSISNRLKILVENTTKARWNWWPLSQGKRMLNPGESRLFWNCVSALTTYICR</sequence>
<dbReference type="InterPro" id="IPR011990">
    <property type="entry name" value="TPR-like_helical_dom_sf"/>
</dbReference>
<gene>
    <name evidence="1" type="ORF">THARTR1_05540</name>
</gene>
<dbReference type="SUPFAM" id="SSF48452">
    <property type="entry name" value="TPR-like"/>
    <property type="match status" value="2"/>
</dbReference>
<dbReference type="Pfam" id="PF13424">
    <property type="entry name" value="TPR_12"/>
    <property type="match status" value="2"/>
</dbReference>
<organism evidence="1 2">
    <name type="scientific">Trichoderma harzianum</name>
    <name type="common">Hypocrea lixii</name>
    <dbReference type="NCBI Taxonomy" id="5544"/>
    <lineage>
        <taxon>Eukaryota</taxon>
        <taxon>Fungi</taxon>
        <taxon>Dikarya</taxon>
        <taxon>Ascomycota</taxon>
        <taxon>Pezizomycotina</taxon>
        <taxon>Sordariomycetes</taxon>
        <taxon>Hypocreomycetidae</taxon>
        <taxon>Hypocreales</taxon>
        <taxon>Hypocreaceae</taxon>
        <taxon>Trichoderma</taxon>
    </lineage>
</organism>
<dbReference type="PANTHER" id="PTHR46082:SF11">
    <property type="entry name" value="AAA+ ATPASE DOMAIN-CONTAINING PROTEIN-RELATED"/>
    <property type="match status" value="1"/>
</dbReference>
<accession>A0A2K0U988</accession>
<dbReference type="InterPro" id="IPR053137">
    <property type="entry name" value="NLR-like"/>
</dbReference>
<dbReference type="Proteomes" id="UP000236290">
    <property type="component" value="Unassembled WGS sequence"/>
</dbReference>
<dbReference type="SMART" id="SM00028">
    <property type="entry name" value="TPR"/>
    <property type="match status" value="4"/>
</dbReference>
<comment type="caution">
    <text evidence="1">The sequence shown here is derived from an EMBL/GenBank/DDBJ whole genome shotgun (WGS) entry which is preliminary data.</text>
</comment>
<dbReference type="PANTHER" id="PTHR46082">
    <property type="entry name" value="ATP/GTP-BINDING PROTEIN-RELATED"/>
    <property type="match status" value="1"/>
</dbReference>